<keyword evidence="2" id="KW-1185">Reference proteome</keyword>
<dbReference type="RefSeq" id="WP_159105617.1">
    <property type="nucleotide sequence ID" value="NZ_BEVZ01000003.1"/>
</dbReference>
<protein>
    <submittedName>
        <fullName evidence="1">Uncharacterized protein</fullName>
    </submittedName>
</protein>
<name>A0ABV2YB09_9ACTN</name>
<gene>
    <name evidence="1" type="ORF">AB0E65_01465</name>
</gene>
<evidence type="ECO:0000313" key="2">
    <source>
        <dbReference type="Proteomes" id="UP001550850"/>
    </source>
</evidence>
<dbReference type="EMBL" id="JBEZUR010000001">
    <property type="protein sequence ID" value="MEU3552899.1"/>
    <property type="molecule type" value="Genomic_DNA"/>
</dbReference>
<organism evidence="1 2">
    <name type="scientific">Streptomyces fragilis</name>
    <dbReference type="NCBI Taxonomy" id="67301"/>
    <lineage>
        <taxon>Bacteria</taxon>
        <taxon>Bacillati</taxon>
        <taxon>Actinomycetota</taxon>
        <taxon>Actinomycetes</taxon>
        <taxon>Kitasatosporales</taxon>
        <taxon>Streptomycetaceae</taxon>
        <taxon>Streptomyces</taxon>
    </lineage>
</organism>
<sequence>MPRRRPARLRAEDRRFPAAWGRCSRIGRLSGPAQAQLVRLERTRLGPGVVERALSSWTAVAKAPVDRLPRPFADRCGVPECCPEPADVRDLLELALCALPRKSARELRALVGPLDARILERPDAVPYGDPPHRWWRSAF</sequence>
<accession>A0ABV2YB09</accession>
<reference evidence="1 2" key="1">
    <citation type="submission" date="2024-06" db="EMBL/GenBank/DDBJ databases">
        <title>The Natural Products Discovery Center: Release of the First 8490 Sequenced Strains for Exploring Actinobacteria Biosynthetic Diversity.</title>
        <authorList>
            <person name="Kalkreuter E."/>
            <person name="Kautsar S.A."/>
            <person name="Yang D."/>
            <person name="Bader C.D."/>
            <person name="Teijaro C.N."/>
            <person name="Fluegel L."/>
            <person name="Davis C.M."/>
            <person name="Simpson J.R."/>
            <person name="Lauterbach L."/>
            <person name="Steele A.D."/>
            <person name="Gui C."/>
            <person name="Meng S."/>
            <person name="Li G."/>
            <person name="Viehrig K."/>
            <person name="Ye F."/>
            <person name="Su P."/>
            <person name="Kiefer A.F."/>
            <person name="Nichols A."/>
            <person name="Cepeda A.J."/>
            <person name="Yan W."/>
            <person name="Fan B."/>
            <person name="Jiang Y."/>
            <person name="Adhikari A."/>
            <person name="Zheng C.-J."/>
            <person name="Schuster L."/>
            <person name="Cowan T.M."/>
            <person name="Smanski M.J."/>
            <person name="Chevrette M.G."/>
            <person name="De Carvalho L.P.S."/>
            <person name="Shen B."/>
        </authorList>
    </citation>
    <scope>NUCLEOTIDE SEQUENCE [LARGE SCALE GENOMIC DNA]</scope>
    <source>
        <strain evidence="1 2">NPDC038104</strain>
    </source>
</reference>
<proteinExistence type="predicted"/>
<dbReference type="Proteomes" id="UP001550850">
    <property type="component" value="Unassembled WGS sequence"/>
</dbReference>
<comment type="caution">
    <text evidence="1">The sequence shown here is derived from an EMBL/GenBank/DDBJ whole genome shotgun (WGS) entry which is preliminary data.</text>
</comment>
<evidence type="ECO:0000313" key="1">
    <source>
        <dbReference type="EMBL" id="MEU3552899.1"/>
    </source>
</evidence>